<dbReference type="Gene3D" id="1.10.4010.10">
    <property type="entry name" value="Type II deoxyuridine triphosphatase"/>
    <property type="match status" value="1"/>
</dbReference>
<proteinExistence type="predicted"/>
<dbReference type="RefSeq" id="WP_092501557.1">
    <property type="nucleotide sequence ID" value="NZ_FOEH01000001.1"/>
</dbReference>
<protein>
    <submittedName>
        <fullName evidence="1">Dimeric dUTPase, all-alpha-NTP-PPase (MazG) superfamily</fullName>
    </submittedName>
</protein>
<keyword evidence="2" id="KW-1185">Reference proteome</keyword>
<dbReference type="Pfam" id="PF08761">
    <property type="entry name" value="dUTPase_2"/>
    <property type="match status" value="2"/>
</dbReference>
<evidence type="ECO:0000313" key="1">
    <source>
        <dbReference type="EMBL" id="SEP57391.1"/>
    </source>
</evidence>
<dbReference type="SUPFAM" id="SSF101386">
    <property type="entry name" value="all-alpha NTP pyrophosphatases"/>
    <property type="match status" value="1"/>
</dbReference>
<comment type="caution">
    <text evidence="1">The sequence shown here is derived from an EMBL/GenBank/DDBJ whole genome shotgun (WGS) entry which is preliminary data.</text>
</comment>
<dbReference type="PIRSF" id="PIRSF030140">
    <property type="entry name" value="UCP030140"/>
    <property type="match status" value="1"/>
</dbReference>
<dbReference type="CDD" id="cd11527">
    <property type="entry name" value="NTP-PPase_dUTPase"/>
    <property type="match status" value="1"/>
</dbReference>
<evidence type="ECO:0000313" key="2">
    <source>
        <dbReference type="Proteomes" id="UP000198733"/>
    </source>
</evidence>
<accession>A0A1H8YZ89</accession>
<dbReference type="EMBL" id="FOEH01000001">
    <property type="protein sequence ID" value="SEP57391.1"/>
    <property type="molecule type" value="Genomic_DNA"/>
</dbReference>
<dbReference type="Proteomes" id="UP000198733">
    <property type="component" value="Unassembled WGS sequence"/>
</dbReference>
<gene>
    <name evidence="1" type="ORF">SAMN05216232_0206</name>
</gene>
<name>A0A1H8YZ89_9BACI</name>
<dbReference type="InterPro" id="IPR014871">
    <property type="entry name" value="dUTPase/dCTP_pyrophosphatase"/>
</dbReference>
<reference evidence="1 2" key="1">
    <citation type="submission" date="2016-10" db="EMBL/GenBank/DDBJ databases">
        <authorList>
            <person name="Varghese N."/>
            <person name="Submissions S."/>
        </authorList>
    </citation>
    <scope>NUCLEOTIDE SEQUENCE [LARGE SCALE GENOMIC DNA]</scope>
    <source>
        <strain evidence="1 2">CGMCC 1.7734</strain>
    </source>
</reference>
<sequence length="202" mass="22921">MNLSKLFPIQKQLDARIEEEHGLQGQDLLDKKILALQVELGELANEWRGFKFWSINQDPRITDNCSKCGGDGNYPFYGNGCSSCGGDGLGPGNPLLEEYVDCLHFILSIGLEKGFDNINYESLYKQSIELGVTFKDKNITIQFINVFYFTSQFENEISAESYEDLVLCFIALGKELGFTTEQIEQAYLDKNKINHERQEAGY</sequence>
<dbReference type="InterPro" id="IPR016947">
    <property type="entry name" value="UCP030140"/>
</dbReference>
<organism evidence="1 2">
    <name type="scientific">Virgibacillus subterraneus</name>
    <dbReference type="NCBI Taxonomy" id="621109"/>
    <lineage>
        <taxon>Bacteria</taxon>
        <taxon>Bacillati</taxon>
        <taxon>Bacillota</taxon>
        <taxon>Bacilli</taxon>
        <taxon>Bacillales</taxon>
        <taxon>Bacillaceae</taxon>
        <taxon>Virgibacillus</taxon>
    </lineage>
</organism>